<organism evidence="2 3">
    <name type="scientific">Pedobacter yulinensis</name>
    <dbReference type="NCBI Taxonomy" id="2126353"/>
    <lineage>
        <taxon>Bacteria</taxon>
        <taxon>Pseudomonadati</taxon>
        <taxon>Bacteroidota</taxon>
        <taxon>Sphingobacteriia</taxon>
        <taxon>Sphingobacteriales</taxon>
        <taxon>Sphingobacteriaceae</taxon>
        <taxon>Pedobacter</taxon>
    </lineage>
</organism>
<dbReference type="EMBL" id="PYLS01000005">
    <property type="protein sequence ID" value="PST82566.1"/>
    <property type="molecule type" value="Genomic_DNA"/>
</dbReference>
<feature type="transmembrane region" description="Helical" evidence="1">
    <location>
        <begin position="34"/>
        <end position="61"/>
    </location>
</feature>
<keyword evidence="3" id="KW-1185">Reference proteome</keyword>
<proteinExistence type="predicted"/>
<reference evidence="2 3" key="1">
    <citation type="submission" date="2018-03" db="EMBL/GenBank/DDBJ databases">
        <authorList>
            <person name="Keele B.F."/>
        </authorList>
    </citation>
    <scope>NUCLEOTIDE SEQUENCE [LARGE SCALE GENOMIC DNA]</scope>
    <source>
        <strain evidence="2 3">YL28-9</strain>
    </source>
</reference>
<evidence type="ECO:0000256" key="1">
    <source>
        <dbReference type="SAM" id="Phobius"/>
    </source>
</evidence>
<evidence type="ECO:0000313" key="3">
    <source>
        <dbReference type="Proteomes" id="UP000240912"/>
    </source>
</evidence>
<sequence length="65" mass="7295">MGFSAVLILVILIQTKFFPRKADSTAKPLSFWKLMGLVMGIVFALLLLAYAALWIYVTFILTRTA</sequence>
<dbReference type="AlphaFoldDB" id="A0A2T3HJE0"/>
<evidence type="ECO:0000313" key="2">
    <source>
        <dbReference type="EMBL" id="PST82566.1"/>
    </source>
</evidence>
<dbReference type="Proteomes" id="UP000240912">
    <property type="component" value="Unassembled WGS sequence"/>
</dbReference>
<keyword evidence="1" id="KW-0472">Membrane</keyword>
<name>A0A2T3HJE0_9SPHI</name>
<protein>
    <submittedName>
        <fullName evidence="2">Uncharacterized protein</fullName>
    </submittedName>
</protein>
<gene>
    <name evidence="2" type="ORF">C7T94_07815</name>
</gene>
<accession>A0A2T3HJE0</accession>
<comment type="caution">
    <text evidence="2">The sequence shown here is derived from an EMBL/GenBank/DDBJ whole genome shotgun (WGS) entry which is preliminary data.</text>
</comment>
<keyword evidence="1" id="KW-1133">Transmembrane helix</keyword>
<keyword evidence="1" id="KW-0812">Transmembrane</keyword>